<evidence type="ECO:0000313" key="4">
    <source>
        <dbReference type="Proteomes" id="UP001065047"/>
    </source>
</evidence>
<feature type="compositionally biased region" description="Basic and acidic residues" evidence="1">
    <location>
        <begin position="13"/>
        <end position="24"/>
    </location>
</feature>
<dbReference type="RefSeq" id="WP_061505521.1">
    <property type="nucleotide sequence ID" value="NZ_BAPF01000050.1"/>
</dbReference>
<comment type="caution">
    <text evidence="3">The sequence shown here is derived from an EMBL/GenBank/DDBJ whole genome shotgun (WGS) entry which is preliminary data.</text>
</comment>
<dbReference type="EMBL" id="BAPF01000050">
    <property type="protein sequence ID" value="GBQ85132.1"/>
    <property type="molecule type" value="Genomic_DNA"/>
</dbReference>
<organism evidence="3 4">
    <name type="scientific">Acetobacter malorum DSM 14337</name>
    <dbReference type="NCBI Taxonomy" id="1307910"/>
    <lineage>
        <taxon>Bacteria</taxon>
        <taxon>Pseudomonadati</taxon>
        <taxon>Pseudomonadota</taxon>
        <taxon>Alphaproteobacteria</taxon>
        <taxon>Acetobacterales</taxon>
        <taxon>Acetobacteraceae</taxon>
        <taxon>Acetobacter</taxon>
    </lineage>
</organism>
<gene>
    <name evidence="3" type="ORF">AA14337_3001</name>
</gene>
<sequence length="335" mass="36935">MSQHENPSQPLPRIERPEHPLSFRPVHDERGRLTVLEGIGRLTGGEEQVLVVGRPQAAGDLTGVWEILDAVSPRSPKKLERAWGMDLLPHDTLKRRMGQVVADVEHSILHPEVLGRKLSLKEIRASELQNTPWGKPDHITVFRVDPESGAPDIMSVSTPGHGGFVLTARAQAGMPPSLRLGAGNVGFYEEDSDWTRVALAHPELFVPGDLAKAEEIIRHWDPQAWEQFYGQKLQPGQSSVNDRANFLSLHEHDLIAVSACLAPGDESNVLVTAVPGENRNLMGTDKEKQFIIPYDEYRAGQVDPVSGRKLGIFVINPIVHAEYDPEPSHAPVPGM</sequence>
<feature type="domain" description="DUF7007" evidence="2">
    <location>
        <begin position="129"/>
        <end position="250"/>
    </location>
</feature>
<evidence type="ECO:0000313" key="3">
    <source>
        <dbReference type="EMBL" id="GBQ85132.1"/>
    </source>
</evidence>
<dbReference type="Proteomes" id="UP001065047">
    <property type="component" value="Unassembled WGS sequence"/>
</dbReference>
<dbReference type="GeneID" id="29556895"/>
<keyword evidence="4" id="KW-1185">Reference proteome</keyword>
<evidence type="ECO:0000259" key="2">
    <source>
        <dbReference type="Pfam" id="PF22653"/>
    </source>
</evidence>
<dbReference type="Pfam" id="PF22653">
    <property type="entry name" value="DUF7007"/>
    <property type="match status" value="1"/>
</dbReference>
<name>A0ABQ0PZ16_9PROT</name>
<proteinExistence type="predicted"/>
<dbReference type="InterPro" id="IPR054276">
    <property type="entry name" value="DUF7007"/>
</dbReference>
<accession>A0ABQ0PZ16</accession>
<feature type="region of interest" description="Disordered" evidence="1">
    <location>
        <begin position="1"/>
        <end position="24"/>
    </location>
</feature>
<protein>
    <recommendedName>
        <fullName evidence="2">DUF7007 domain-containing protein</fullName>
    </recommendedName>
</protein>
<evidence type="ECO:0000256" key="1">
    <source>
        <dbReference type="SAM" id="MobiDB-lite"/>
    </source>
</evidence>
<reference evidence="3" key="1">
    <citation type="submission" date="2013-04" db="EMBL/GenBank/DDBJ databases">
        <title>The genome sequencing project of 58 acetic acid bacteria.</title>
        <authorList>
            <person name="Okamoto-Kainuma A."/>
            <person name="Ishikawa M."/>
            <person name="Umino S."/>
            <person name="Koizumi Y."/>
            <person name="Shiwa Y."/>
            <person name="Yoshikawa H."/>
            <person name="Matsutani M."/>
            <person name="Matsushita K."/>
        </authorList>
    </citation>
    <scope>NUCLEOTIDE SEQUENCE</scope>
    <source>
        <strain evidence="3">DSM 14337</strain>
    </source>
</reference>